<protein>
    <submittedName>
        <fullName evidence="2">IS1634 family transposase</fullName>
    </submittedName>
</protein>
<dbReference type="OrthoDB" id="9767746at2"/>
<accession>A0A3E2VZG8</accession>
<proteinExistence type="predicted"/>
<dbReference type="GO" id="GO:0004803">
    <property type="term" value="F:transposase activity"/>
    <property type="evidence" value="ECO:0007669"/>
    <property type="project" value="InterPro"/>
</dbReference>
<feature type="domain" description="Transposase IS4-like" evidence="1">
    <location>
        <begin position="229"/>
        <end position="502"/>
    </location>
</feature>
<dbReference type="InterPro" id="IPR012337">
    <property type="entry name" value="RNaseH-like_sf"/>
</dbReference>
<dbReference type="NCBIfam" id="NF033559">
    <property type="entry name" value="transpos_IS1634"/>
    <property type="match status" value="1"/>
</dbReference>
<evidence type="ECO:0000313" key="2">
    <source>
        <dbReference type="EMBL" id="RGC16505.1"/>
    </source>
</evidence>
<dbReference type="InterPro" id="IPR047654">
    <property type="entry name" value="IS1634_transpos"/>
</dbReference>
<dbReference type="PANTHER" id="PTHR34614:SF2">
    <property type="entry name" value="TRANSPOSASE IS4-LIKE DOMAIN-CONTAINING PROTEIN"/>
    <property type="match status" value="1"/>
</dbReference>
<dbReference type="SUPFAM" id="SSF53098">
    <property type="entry name" value="Ribonuclease H-like"/>
    <property type="match status" value="1"/>
</dbReference>
<reference evidence="2 3" key="1">
    <citation type="submission" date="2018-08" db="EMBL/GenBank/DDBJ databases">
        <title>A genome reference for cultivated species of the human gut microbiota.</title>
        <authorList>
            <person name="Zou Y."/>
            <person name="Xue W."/>
            <person name="Luo G."/>
        </authorList>
    </citation>
    <scope>NUCLEOTIDE SEQUENCE [LARGE SCALE GENOMIC DNA]</scope>
    <source>
        <strain evidence="2 3">OF01-2LB</strain>
    </source>
</reference>
<gene>
    <name evidence="2" type="ORF">DXA38_07420</name>
</gene>
<dbReference type="Pfam" id="PF01609">
    <property type="entry name" value="DDE_Tnp_1"/>
    <property type="match status" value="1"/>
</dbReference>
<evidence type="ECO:0000313" key="3">
    <source>
        <dbReference type="Proteomes" id="UP000260025"/>
    </source>
</evidence>
<dbReference type="InterPro" id="IPR002559">
    <property type="entry name" value="Transposase_11"/>
</dbReference>
<comment type="caution">
    <text evidence="2">The sequence shown here is derived from an EMBL/GenBank/DDBJ whole genome shotgun (WGS) entry which is preliminary data.</text>
</comment>
<name>A0A3E2VZG8_CLOIN</name>
<organism evidence="2 3">
    <name type="scientific">Clostridium innocuum</name>
    <dbReference type="NCBI Taxonomy" id="1522"/>
    <lineage>
        <taxon>Bacteria</taxon>
        <taxon>Bacillati</taxon>
        <taxon>Bacillota</taxon>
        <taxon>Clostridia</taxon>
        <taxon>Eubacteriales</taxon>
        <taxon>Clostridiaceae</taxon>
        <taxon>Clostridium</taxon>
    </lineage>
</organism>
<dbReference type="AlphaFoldDB" id="A0A3E2VZG8"/>
<dbReference type="PANTHER" id="PTHR34614">
    <property type="match status" value="1"/>
</dbReference>
<dbReference type="RefSeq" id="WP_117442615.1">
    <property type="nucleotide sequence ID" value="NZ_QVEV01000008.1"/>
</dbReference>
<dbReference type="EMBL" id="QVEV01000008">
    <property type="protein sequence ID" value="RGC16505.1"/>
    <property type="molecule type" value="Genomic_DNA"/>
</dbReference>
<dbReference type="GO" id="GO:0006313">
    <property type="term" value="P:DNA transposition"/>
    <property type="evidence" value="ECO:0007669"/>
    <property type="project" value="InterPro"/>
</dbReference>
<dbReference type="Proteomes" id="UP000260025">
    <property type="component" value="Unassembled WGS sequence"/>
</dbReference>
<dbReference type="GO" id="GO:0003677">
    <property type="term" value="F:DNA binding"/>
    <property type="evidence" value="ECO:0007669"/>
    <property type="project" value="InterPro"/>
</dbReference>
<sequence length="592" mass="68943">MKVTTTRSKSSETFYICHSFVDKNGKNTSRVHKRLGTLAELSLLLSTDRDGVMAWAKEQARIATDNYNNENKAVSVLLSPTHYIPKNEQRSLNCGYLFLQSILSSLRFDNICRNIKRRHQYEYNLYDILSDLLFARILHPSSKKSSYAFAQTLLEQPKYILQNVYRALSVIADESDYIQAEIYRNSHFLHKRNTKVLYYDCTNYYFEIEQESGSKTYGKSKENRPNPIIGMGLFMDADGFPLAFDLHPGKQNEQKTLKPLEQKVIRDFDCAEFIYCSDSGLGSQNNKLFNDMGGRSYVVTQSLKKLKKEDRITALDPKQYRKQGSEKFIDLRELDENDPEVYKSIYYKEIPIESKKLSETMIVTYSPKYKAYQAKIRQGQIERAMKMINDDGKKLKKNRRNPNDPARFIKKTAITANGEVAEEEYCQLDQAAIDKEAMYDGFYAVTTDIDGDVSEIIAINERRWQIEECFRIMKTDFEARPVYLQREDRIKAHFLICFLALLIYRILELKLDKRYTTENIIDTLRKMDVCALDAYGYIPVYKRTDLTDDLHVLFGFRTDTQIIKKAKMRSIIHQSKVANQLLYSPAKPKTQD</sequence>
<evidence type="ECO:0000259" key="1">
    <source>
        <dbReference type="Pfam" id="PF01609"/>
    </source>
</evidence>